<proteinExistence type="predicted"/>
<sequence length="25" mass="2916">MENSTLMGFQLVNLLGRVNSWKQHI</sequence>
<dbReference type="EMBL" id="HACA01026404">
    <property type="protein sequence ID" value="CDW43765.1"/>
    <property type="molecule type" value="Transcribed_RNA"/>
</dbReference>
<dbReference type="EMBL" id="HACA01026403">
    <property type="protein sequence ID" value="CDW43764.1"/>
    <property type="molecule type" value="Transcribed_RNA"/>
</dbReference>
<evidence type="ECO:0000313" key="1">
    <source>
        <dbReference type="EMBL" id="CDW43763.1"/>
    </source>
</evidence>
<accession>A0A0K2UZR6</accession>
<dbReference type="AlphaFoldDB" id="A0A0K2UZR6"/>
<reference evidence="1" key="1">
    <citation type="submission" date="2014-05" db="EMBL/GenBank/DDBJ databases">
        <authorList>
            <person name="Chronopoulou M."/>
        </authorList>
    </citation>
    <scope>NUCLEOTIDE SEQUENCE</scope>
    <source>
        <tissue evidence="1">Whole organism</tissue>
    </source>
</reference>
<organism evidence="1">
    <name type="scientific">Lepeophtheirus salmonis</name>
    <name type="common">Salmon louse</name>
    <name type="synonym">Caligus salmonis</name>
    <dbReference type="NCBI Taxonomy" id="72036"/>
    <lineage>
        <taxon>Eukaryota</taxon>
        <taxon>Metazoa</taxon>
        <taxon>Ecdysozoa</taxon>
        <taxon>Arthropoda</taxon>
        <taxon>Crustacea</taxon>
        <taxon>Multicrustacea</taxon>
        <taxon>Hexanauplia</taxon>
        <taxon>Copepoda</taxon>
        <taxon>Siphonostomatoida</taxon>
        <taxon>Caligidae</taxon>
        <taxon>Lepeophtheirus</taxon>
    </lineage>
</organism>
<protein>
    <submittedName>
        <fullName evidence="1">Uncharacterized protein</fullName>
    </submittedName>
</protein>
<dbReference type="EMBL" id="HACA01026402">
    <property type="protein sequence ID" value="CDW43763.1"/>
    <property type="molecule type" value="Transcribed_RNA"/>
</dbReference>
<name>A0A0K2UZR6_LEPSM</name>